<dbReference type="AlphaFoldDB" id="A0AAP7GXQ9"/>
<evidence type="ECO:0000256" key="2">
    <source>
        <dbReference type="ARBA" id="ARBA00022695"/>
    </source>
</evidence>
<dbReference type="PANTHER" id="PTHR43015">
    <property type="entry name" value="D-RIBITOL-5-PHOSPHATE CYTIDYLYLTRANSFERASE"/>
    <property type="match status" value="1"/>
</dbReference>
<dbReference type="Proteomes" id="UP000092746">
    <property type="component" value="Unassembled WGS sequence"/>
</dbReference>
<dbReference type="GO" id="GO:0005829">
    <property type="term" value="C:cytosol"/>
    <property type="evidence" value="ECO:0007669"/>
    <property type="project" value="TreeGrafter"/>
</dbReference>
<dbReference type="EMBL" id="MAQE01000017">
    <property type="protein sequence ID" value="OBY50036.1"/>
    <property type="molecule type" value="Genomic_DNA"/>
</dbReference>
<evidence type="ECO:0000256" key="1">
    <source>
        <dbReference type="ARBA" id="ARBA00022679"/>
    </source>
</evidence>
<dbReference type="GO" id="GO:0070567">
    <property type="term" value="F:cytidylyltransferase activity"/>
    <property type="evidence" value="ECO:0007669"/>
    <property type="project" value="InterPro"/>
</dbReference>
<dbReference type="Pfam" id="PF01128">
    <property type="entry name" value="IspD"/>
    <property type="match status" value="1"/>
</dbReference>
<dbReference type="SUPFAM" id="SSF53448">
    <property type="entry name" value="Nucleotide-diphospho-sugar transferases"/>
    <property type="match status" value="1"/>
</dbReference>
<evidence type="ECO:0000313" key="4">
    <source>
        <dbReference type="Proteomes" id="UP000092746"/>
    </source>
</evidence>
<dbReference type="Gene3D" id="3.90.550.10">
    <property type="entry name" value="Spore Coat Polysaccharide Biosynthesis Protein SpsA, Chain A"/>
    <property type="match status" value="1"/>
</dbReference>
<sequence>MNIAVILAGGIGSRVGAEIPKQFIEIFNKPVLAYTIDVFQNHSEIDAIEVVCIEDYIDRLKEIISIYQFDKVKWIVQGGEIFQESVINGVFHLDNKIKSDDILLVHYGASPFISEEIITDAIKVCKEKGNCVSATPCYLLCGSNDDNHQSTKWIDRDKIMQLNSPQCFKFSYVKQLYQEAGEKKLLDKVEPHTTSLMYAMNRTIYFSKGDQTNIKITTKEDLALFKGYVLFKQLNES</sequence>
<evidence type="ECO:0000313" key="3">
    <source>
        <dbReference type="EMBL" id="OBY50036.1"/>
    </source>
</evidence>
<comment type="caution">
    <text evidence="3">The sequence shown here is derived from an EMBL/GenBank/DDBJ whole genome shotgun (WGS) entry which is preliminary data.</text>
</comment>
<accession>A0AAP7GXQ9</accession>
<dbReference type="PANTHER" id="PTHR43015:SF1">
    <property type="entry name" value="D-RIBITOL-5-PHOSPHATE CYTIDYLYLTRANSFERASE"/>
    <property type="match status" value="1"/>
</dbReference>
<gene>
    <name evidence="3" type="ORF">BBB52_09275</name>
</gene>
<dbReference type="InterPro" id="IPR034683">
    <property type="entry name" value="IspD/TarI"/>
</dbReference>
<reference evidence="3 4" key="1">
    <citation type="submission" date="2016-06" db="EMBL/GenBank/DDBJ databases">
        <title>Simultaneous identification of Haemophilus influenzae and Haemophilus haemolyticus using TaqMan real-time PCR.</title>
        <authorList>
            <person name="Price E.P."/>
            <person name="Sarovich D.S."/>
            <person name="Harris T."/>
            <person name="Spargo J.C."/>
            <person name="Nosworthy E."/>
            <person name="Beissbarth J."/>
            <person name="Smith-Vaughan H."/>
        </authorList>
    </citation>
    <scope>NUCLEOTIDE SEQUENCE [LARGE SCALE GENOMIC DNA]</scope>
    <source>
        <strain evidence="3 4">ATCC 7901</strain>
    </source>
</reference>
<dbReference type="RefSeq" id="WP_065295754.1">
    <property type="nucleotide sequence ID" value="NZ_MAQE01000017.1"/>
</dbReference>
<dbReference type="CDD" id="cd02516">
    <property type="entry name" value="CDP-ME_synthetase"/>
    <property type="match status" value="1"/>
</dbReference>
<name>A0AAP7GXQ9_AGGAP</name>
<proteinExistence type="predicted"/>
<keyword evidence="2 3" id="KW-0548">Nucleotidyltransferase</keyword>
<keyword evidence="1" id="KW-0808">Transferase</keyword>
<protein>
    <submittedName>
        <fullName evidence="3">2-C-methyl-D-erythritol 4-phosphate cytidylyltransferase</fullName>
    </submittedName>
</protein>
<dbReference type="InterPro" id="IPR029044">
    <property type="entry name" value="Nucleotide-diphossugar_trans"/>
</dbReference>
<organism evidence="3 4">
    <name type="scientific">Aggregatibacter aphrophilus</name>
    <name type="common">Haemophilus aphrophilus</name>
    <dbReference type="NCBI Taxonomy" id="732"/>
    <lineage>
        <taxon>Bacteria</taxon>
        <taxon>Pseudomonadati</taxon>
        <taxon>Pseudomonadota</taxon>
        <taxon>Gammaproteobacteria</taxon>
        <taxon>Pasteurellales</taxon>
        <taxon>Pasteurellaceae</taxon>
        <taxon>Aggregatibacter</taxon>
    </lineage>
</organism>